<sequence>MDVISQNKRICQLIAKQLWEGLSDEEREELQSWIHSSPGNESLYDKIVKRERVRQYIEKRESIDVRKYMTTCERELGLGSKRRMRRWHWGYAAAIFVLCVVGIGIWMNEREEAGVTEIAQTTIEPGKAKALLVLGDGREIELSNQNVNKVLEESGIVVVNDSSRIEYNRNAGGGDKEVMNKIIVPTGGEYNLILSDGTWVYLNAESVITYPQKFVGEKREVTLEGEAYFQVTASKERPFVVKTKDMDVLVTGTEFNVKAYPDESNVQTTLLRGKVAVFAGIDKKEKIEIKPNQQAEWSRENVKLQVREVDPDLFVAWKNGHFIFRQDRLENIMKTLARWYDMEVVYLDESIKNMAFAGKLDRSEDITPILNVLRATDKLTVEVNGKRIVLGVK</sequence>
<dbReference type="Pfam" id="PF04773">
    <property type="entry name" value="FecR"/>
    <property type="match status" value="1"/>
</dbReference>
<evidence type="ECO:0000313" key="4">
    <source>
        <dbReference type="EMBL" id="MBB4025377.1"/>
    </source>
</evidence>
<dbReference type="GO" id="GO:0016989">
    <property type="term" value="F:sigma factor antagonist activity"/>
    <property type="evidence" value="ECO:0007669"/>
    <property type="project" value="TreeGrafter"/>
</dbReference>
<feature type="transmembrane region" description="Helical" evidence="1">
    <location>
        <begin position="89"/>
        <end position="107"/>
    </location>
</feature>
<comment type="caution">
    <text evidence="4">The sequence shown here is derived from an EMBL/GenBank/DDBJ whole genome shotgun (WGS) entry which is preliminary data.</text>
</comment>
<dbReference type="GeneID" id="93099406"/>
<dbReference type="FunFam" id="2.60.120.1440:FF:000001">
    <property type="entry name" value="Putative anti-sigma factor"/>
    <property type="match status" value="1"/>
</dbReference>
<dbReference type="PANTHER" id="PTHR30273:SF2">
    <property type="entry name" value="PROTEIN FECR"/>
    <property type="match status" value="1"/>
</dbReference>
<keyword evidence="5" id="KW-1185">Reference proteome</keyword>
<name>A0A7W6HUV9_9BACT</name>
<dbReference type="EMBL" id="JACIES010000002">
    <property type="protein sequence ID" value="MBB4025377.1"/>
    <property type="molecule type" value="Genomic_DNA"/>
</dbReference>
<dbReference type="InterPro" id="IPR012373">
    <property type="entry name" value="Ferrdict_sens_TM"/>
</dbReference>
<protein>
    <submittedName>
        <fullName evidence="4">Ferric-dicitrate binding protein FerR (Iron transport regulator)</fullName>
    </submittedName>
</protein>
<keyword evidence="1" id="KW-1133">Transmembrane helix</keyword>
<dbReference type="InterPro" id="IPR032508">
    <property type="entry name" value="FecR_C"/>
</dbReference>
<organism evidence="4 5">
    <name type="scientific">Butyricimonas faecihominis</name>
    <dbReference type="NCBI Taxonomy" id="1472416"/>
    <lineage>
        <taxon>Bacteria</taxon>
        <taxon>Pseudomonadati</taxon>
        <taxon>Bacteroidota</taxon>
        <taxon>Bacteroidia</taxon>
        <taxon>Bacteroidales</taxon>
        <taxon>Odoribacteraceae</taxon>
        <taxon>Butyricimonas</taxon>
    </lineage>
</organism>
<keyword evidence="1" id="KW-0812">Transmembrane</keyword>
<evidence type="ECO:0000256" key="1">
    <source>
        <dbReference type="SAM" id="Phobius"/>
    </source>
</evidence>
<accession>A0A7W6HUV9</accession>
<dbReference type="Pfam" id="PF16344">
    <property type="entry name" value="FecR_C"/>
    <property type="match status" value="1"/>
</dbReference>
<dbReference type="Proteomes" id="UP000546007">
    <property type="component" value="Unassembled WGS sequence"/>
</dbReference>
<evidence type="ECO:0000313" key="5">
    <source>
        <dbReference type="Proteomes" id="UP000546007"/>
    </source>
</evidence>
<feature type="domain" description="FecR protein" evidence="2">
    <location>
        <begin position="182"/>
        <end position="275"/>
    </location>
</feature>
<dbReference type="AlphaFoldDB" id="A0A7W6HUV9"/>
<evidence type="ECO:0000259" key="3">
    <source>
        <dbReference type="Pfam" id="PF16344"/>
    </source>
</evidence>
<proteinExistence type="predicted"/>
<dbReference type="OrthoDB" id="710640at2"/>
<dbReference type="PANTHER" id="PTHR30273">
    <property type="entry name" value="PERIPLASMIC SIGNAL SENSOR AND SIGMA FACTOR ACTIVATOR FECR-RELATED"/>
    <property type="match status" value="1"/>
</dbReference>
<feature type="domain" description="Protein FecR C-terminal" evidence="3">
    <location>
        <begin position="322"/>
        <end position="389"/>
    </location>
</feature>
<keyword evidence="1" id="KW-0472">Membrane</keyword>
<gene>
    <name evidence="4" type="ORF">GGR14_001149</name>
</gene>
<evidence type="ECO:0000259" key="2">
    <source>
        <dbReference type="Pfam" id="PF04773"/>
    </source>
</evidence>
<dbReference type="InterPro" id="IPR006860">
    <property type="entry name" value="FecR"/>
</dbReference>
<dbReference type="RefSeq" id="WP_124316444.1">
    <property type="nucleotide sequence ID" value="NZ_AP028155.1"/>
</dbReference>
<dbReference type="Gene3D" id="2.60.120.1440">
    <property type="match status" value="1"/>
</dbReference>
<dbReference type="Gene3D" id="3.55.50.30">
    <property type="match status" value="1"/>
</dbReference>
<reference evidence="4 5" key="1">
    <citation type="submission" date="2020-08" db="EMBL/GenBank/DDBJ databases">
        <title>Genomic Encyclopedia of Type Strains, Phase IV (KMG-IV): sequencing the most valuable type-strain genomes for metagenomic binning, comparative biology and taxonomic classification.</title>
        <authorList>
            <person name="Goeker M."/>
        </authorList>
    </citation>
    <scope>NUCLEOTIDE SEQUENCE [LARGE SCALE GENOMIC DNA]</scope>
    <source>
        <strain evidence="4 5">DSM 105721</strain>
    </source>
</reference>